<dbReference type="Proteomes" id="UP000794436">
    <property type="component" value="Unassembled WGS sequence"/>
</dbReference>
<gene>
    <name evidence="1" type="ORF">Poli38472_012343</name>
</gene>
<protein>
    <submittedName>
        <fullName evidence="1">Uncharacterized protein</fullName>
    </submittedName>
</protein>
<evidence type="ECO:0000313" key="1">
    <source>
        <dbReference type="EMBL" id="TMW67227.1"/>
    </source>
</evidence>
<keyword evidence="2" id="KW-1185">Reference proteome</keyword>
<proteinExistence type="predicted"/>
<dbReference type="OrthoDB" id="115131at2759"/>
<sequence length="551" mass="62459">MSDDLILVDDLLRLVDDEADEAAISLDAQLTDSTDDEPQSLIFLNDFLGNADISLESLEVLHPTVRNFATNKTNEDGGQAADRADDSSTLLDELLINGEELLAELAHDREANETTDLAVLDDVLSPCPSGATIPSLFLDDCSILANTGATISPVATSMDSLHCLPSSPSISFSDSVRQDESSVSFSVEPSQDSQDNELETLDQSIALEDEATVQYNVDLLEMETKYLSAQRDYLIMRARSSHGGRRRTKLLRHLRENREKATRSSRDNTLLHQLVERQLSYLDNFRAMLAFAPVNDIRMALMTPIESYIHLGTEFNERRRTILGLREEKLDMTYKYIEEKARGINVDQPYRYSDAFERFGKYYSVHFAVSKYEGVDVSQVMKVVYDQMAGKDDSTLQAMTDYSSTRESYDSFKYTFLHQRIVSSLKRSEQFKKIMPDLESNSLFLCRFARDMALFMTDYIDRDDLHPYLSKSHIRKDVSSGIVLTGHVDENDNKSVVMKKFQMTRSHMHPHKHSEKVSSILMEKVPAISEKTTDLVNQRLLESQDVQVAPS</sequence>
<evidence type="ECO:0000313" key="2">
    <source>
        <dbReference type="Proteomes" id="UP000794436"/>
    </source>
</evidence>
<dbReference type="AlphaFoldDB" id="A0A8K1CR90"/>
<comment type="caution">
    <text evidence="1">The sequence shown here is derived from an EMBL/GenBank/DDBJ whole genome shotgun (WGS) entry which is preliminary data.</text>
</comment>
<organism evidence="1 2">
    <name type="scientific">Pythium oligandrum</name>
    <name type="common">Mycoparasitic fungus</name>
    <dbReference type="NCBI Taxonomy" id="41045"/>
    <lineage>
        <taxon>Eukaryota</taxon>
        <taxon>Sar</taxon>
        <taxon>Stramenopiles</taxon>
        <taxon>Oomycota</taxon>
        <taxon>Peronosporomycetes</taxon>
        <taxon>Pythiales</taxon>
        <taxon>Pythiaceae</taxon>
        <taxon>Pythium</taxon>
    </lineage>
</organism>
<reference evidence="1" key="1">
    <citation type="submission" date="2019-03" db="EMBL/GenBank/DDBJ databases">
        <title>Long read genome sequence of the mycoparasitic Pythium oligandrum ATCC 38472 isolated from sugarbeet rhizosphere.</title>
        <authorList>
            <person name="Gaulin E."/>
        </authorList>
    </citation>
    <scope>NUCLEOTIDE SEQUENCE</scope>
    <source>
        <strain evidence="1">ATCC 38472_TT</strain>
    </source>
</reference>
<name>A0A8K1CR90_PYTOL</name>
<accession>A0A8K1CR90</accession>
<dbReference type="EMBL" id="SPLM01000005">
    <property type="protein sequence ID" value="TMW67227.1"/>
    <property type="molecule type" value="Genomic_DNA"/>
</dbReference>